<evidence type="ECO:0000313" key="1">
    <source>
        <dbReference type="EMBL" id="BDD52758.1"/>
    </source>
</evidence>
<name>A0ABM7VZQ0_9ENTR</name>
<gene>
    <name evidence="1" type="ORF">PDTA9734_42450</name>
</gene>
<evidence type="ECO:0000313" key="2">
    <source>
        <dbReference type="Proteomes" id="UP001320460"/>
    </source>
</evidence>
<keyword evidence="2" id="KW-1185">Reference proteome</keyword>
<dbReference type="EMBL" id="AP025334">
    <property type="protein sequence ID" value="BDD52758.1"/>
    <property type="molecule type" value="Genomic_DNA"/>
</dbReference>
<dbReference type="Proteomes" id="UP001320460">
    <property type="component" value="Chromosome"/>
</dbReference>
<organism evidence="1 2">
    <name type="scientific">Phytobacter diazotrophicus</name>
    <dbReference type="NCBI Taxonomy" id="395631"/>
    <lineage>
        <taxon>Bacteria</taxon>
        <taxon>Pseudomonadati</taxon>
        <taxon>Pseudomonadota</taxon>
        <taxon>Gammaproteobacteria</taxon>
        <taxon>Enterobacterales</taxon>
        <taxon>Enterobacteriaceae</taxon>
        <taxon>Phytobacter</taxon>
    </lineage>
</organism>
<reference evidence="1 2" key="1">
    <citation type="submission" date="2021-12" db="EMBL/GenBank/DDBJ databases">
        <title>Complete genome sequence of Phytobacter diazotrophicus TA9734.</title>
        <authorList>
            <person name="Kubota H."/>
            <person name="Nakayama Y."/>
            <person name="Ariyoshi T."/>
        </authorList>
    </citation>
    <scope>NUCLEOTIDE SEQUENCE [LARGE SCALE GENOMIC DNA]</scope>
    <source>
        <strain evidence="1 2">TA9734</strain>
    </source>
</reference>
<sequence length="32" mass="3639">MVDRNSYVAIDPLSQNRLVFVVMPVQGKIDFS</sequence>
<protein>
    <submittedName>
        <fullName evidence="1">Uncharacterized protein</fullName>
    </submittedName>
</protein>
<proteinExistence type="predicted"/>
<accession>A0ABM7VZQ0</accession>